<gene>
    <name evidence="2" type="ORF">ACFSJD_21940</name>
</gene>
<feature type="signal peptide" evidence="1">
    <location>
        <begin position="1"/>
        <end position="25"/>
    </location>
</feature>
<comment type="caution">
    <text evidence="2">The sequence shown here is derived from an EMBL/GenBank/DDBJ whole genome shotgun (WGS) entry which is preliminary data.</text>
</comment>
<dbReference type="Proteomes" id="UP001597114">
    <property type="component" value="Unassembled WGS sequence"/>
</dbReference>
<sequence length="327" mass="34789">MFAVGAAAAALALAALLPAAGNAVAEPGASSPPAASDGDLASDLAAVDRSTEWQLLSTVKLGFPTYHPEGLVVTADRFYLTSTQIIEPTKTYPAPVDGFDRTPGKGIGHLFVIDRDGKLVKDVILGEGDVYHPGGIDLHGDDLWIPVAQYRPGSTAEIDRVDVRTLEVTAEFTVDDHIGGIVYDASTGHLVGNNWGSRKFYEWTPSGKPVTTWKNPENLVDFQDCQYVPKGKMACGGITNLPQTPSAGGTKATYELGGIALLDLRSHAVVNEFPFQQWSEAGHVMTRNPLKLAADGDVITMWAAPDNGEETAGTQIYTWQAKLAAKG</sequence>
<evidence type="ECO:0000313" key="3">
    <source>
        <dbReference type="Proteomes" id="UP001597114"/>
    </source>
</evidence>
<protein>
    <submittedName>
        <fullName evidence="2">DUF6454 family protein</fullName>
    </submittedName>
</protein>
<dbReference type="InterPro" id="IPR046312">
    <property type="entry name" value="DUF6454"/>
</dbReference>
<name>A0ABW4F018_9PSEU</name>
<evidence type="ECO:0000313" key="2">
    <source>
        <dbReference type="EMBL" id="MFD1520172.1"/>
    </source>
</evidence>
<dbReference type="EMBL" id="JBHUCO010000024">
    <property type="protein sequence ID" value="MFD1520172.1"/>
    <property type="molecule type" value="Genomic_DNA"/>
</dbReference>
<evidence type="ECO:0000256" key="1">
    <source>
        <dbReference type="SAM" id="SignalP"/>
    </source>
</evidence>
<dbReference type="Pfam" id="PF20055">
    <property type="entry name" value="DUF6454"/>
    <property type="match status" value="1"/>
</dbReference>
<proteinExistence type="predicted"/>
<reference evidence="3" key="1">
    <citation type="journal article" date="2019" name="Int. J. Syst. Evol. Microbiol.">
        <title>The Global Catalogue of Microorganisms (GCM) 10K type strain sequencing project: providing services to taxonomists for standard genome sequencing and annotation.</title>
        <authorList>
            <consortium name="The Broad Institute Genomics Platform"/>
            <consortium name="The Broad Institute Genome Sequencing Center for Infectious Disease"/>
            <person name="Wu L."/>
            <person name="Ma J."/>
        </authorList>
    </citation>
    <scope>NUCLEOTIDE SEQUENCE [LARGE SCALE GENOMIC DNA]</scope>
    <source>
        <strain evidence="3">CCM 7043</strain>
    </source>
</reference>
<keyword evidence="1" id="KW-0732">Signal</keyword>
<feature type="chain" id="PRO_5045575968" evidence="1">
    <location>
        <begin position="26"/>
        <end position="327"/>
    </location>
</feature>
<dbReference type="SUPFAM" id="SSF50969">
    <property type="entry name" value="YVTN repeat-like/Quinoprotein amine dehydrogenase"/>
    <property type="match status" value="1"/>
</dbReference>
<keyword evidence="3" id="KW-1185">Reference proteome</keyword>
<dbReference type="InterPro" id="IPR011044">
    <property type="entry name" value="Quino_amine_DH_bsu"/>
</dbReference>
<dbReference type="RefSeq" id="WP_344727641.1">
    <property type="nucleotide sequence ID" value="NZ_BAAAUS010000043.1"/>
</dbReference>
<accession>A0ABW4F018</accession>
<organism evidence="2 3">
    <name type="scientific">Pseudonocardia yunnanensis</name>
    <dbReference type="NCBI Taxonomy" id="58107"/>
    <lineage>
        <taxon>Bacteria</taxon>
        <taxon>Bacillati</taxon>
        <taxon>Actinomycetota</taxon>
        <taxon>Actinomycetes</taxon>
        <taxon>Pseudonocardiales</taxon>
        <taxon>Pseudonocardiaceae</taxon>
        <taxon>Pseudonocardia</taxon>
    </lineage>
</organism>